<keyword evidence="4" id="KW-1185">Reference proteome</keyword>
<evidence type="ECO:0000313" key="3">
    <source>
        <dbReference type="EMBL" id="PNH03573.1"/>
    </source>
</evidence>
<evidence type="ECO:0000259" key="2">
    <source>
        <dbReference type="PROSITE" id="PS50006"/>
    </source>
</evidence>
<feature type="region of interest" description="Disordered" evidence="1">
    <location>
        <begin position="63"/>
        <end position="107"/>
    </location>
</feature>
<comment type="caution">
    <text evidence="3">The sequence shown here is derived from an EMBL/GenBank/DDBJ whole genome shotgun (WGS) entry which is preliminary data.</text>
</comment>
<dbReference type="Pfam" id="PF00498">
    <property type="entry name" value="FHA"/>
    <property type="match status" value="1"/>
</dbReference>
<dbReference type="SUPFAM" id="SSF49879">
    <property type="entry name" value="SMAD/FHA domain"/>
    <property type="match status" value="1"/>
</dbReference>
<protein>
    <recommendedName>
        <fullName evidence="2">FHA domain-containing protein</fullName>
    </recommendedName>
</protein>
<sequence>MVWAVRVENPAAPAAGRFLLTPLGADVTVGRPPTKTDAKPDIVVPDKSVSKIHAVLRVEPGGEGGASTLVITGGAEQDKTSRKRRAEEMFNSTAAGGKKPPRGAKRA</sequence>
<dbReference type="InterPro" id="IPR008984">
    <property type="entry name" value="SMAD_FHA_dom_sf"/>
</dbReference>
<accession>A0A2J7ZTH5</accession>
<feature type="domain" description="FHA" evidence="2">
    <location>
        <begin position="27"/>
        <end position="60"/>
    </location>
</feature>
<proteinExistence type="predicted"/>
<dbReference type="Proteomes" id="UP000236333">
    <property type="component" value="Unassembled WGS sequence"/>
</dbReference>
<name>A0A2J7ZTH5_9CHLO</name>
<dbReference type="InterPro" id="IPR000253">
    <property type="entry name" value="FHA_dom"/>
</dbReference>
<dbReference type="OrthoDB" id="543003at2759"/>
<feature type="compositionally biased region" description="Basic and acidic residues" evidence="1">
    <location>
        <begin position="76"/>
        <end position="88"/>
    </location>
</feature>
<dbReference type="EMBL" id="PGGS01000487">
    <property type="protein sequence ID" value="PNH03573.1"/>
    <property type="molecule type" value="Genomic_DNA"/>
</dbReference>
<dbReference type="Gene3D" id="2.60.200.20">
    <property type="match status" value="1"/>
</dbReference>
<gene>
    <name evidence="3" type="ORF">TSOC_010359</name>
</gene>
<dbReference type="AlphaFoldDB" id="A0A2J7ZTH5"/>
<reference evidence="3 4" key="1">
    <citation type="journal article" date="2017" name="Mol. Biol. Evol.">
        <title>The 4-celled Tetrabaena socialis nuclear genome reveals the essential components for genetic control of cell number at the origin of multicellularity in the volvocine lineage.</title>
        <authorList>
            <person name="Featherston J."/>
            <person name="Arakaki Y."/>
            <person name="Hanschen E.R."/>
            <person name="Ferris P.J."/>
            <person name="Michod R.E."/>
            <person name="Olson B.J.S.C."/>
            <person name="Nozaki H."/>
            <person name="Durand P.M."/>
        </authorList>
    </citation>
    <scope>NUCLEOTIDE SEQUENCE [LARGE SCALE GENOMIC DNA]</scope>
    <source>
        <strain evidence="3 4">NIES-571</strain>
    </source>
</reference>
<evidence type="ECO:0000313" key="4">
    <source>
        <dbReference type="Proteomes" id="UP000236333"/>
    </source>
</evidence>
<evidence type="ECO:0000256" key="1">
    <source>
        <dbReference type="SAM" id="MobiDB-lite"/>
    </source>
</evidence>
<organism evidence="3 4">
    <name type="scientific">Tetrabaena socialis</name>
    <dbReference type="NCBI Taxonomy" id="47790"/>
    <lineage>
        <taxon>Eukaryota</taxon>
        <taxon>Viridiplantae</taxon>
        <taxon>Chlorophyta</taxon>
        <taxon>core chlorophytes</taxon>
        <taxon>Chlorophyceae</taxon>
        <taxon>CS clade</taxon>
        <taxon>Chlamydomonadales</taxon>
        <taxon>Tetrabaenaceae</taxon>
        <taxon>Tetrabaena</taxon>
    </lineage>
</organism>
<dbReference type="PROSITE" id="PS50006">
    <property type="entry name" value="FHA_DOMAIN"/>
    <property type="match status" value="1"/>
</dbReference>